<protein>
    <recommendedName>
        <fullName evidence="3">F-box protein</fullName>
    </recommendedName>
</protein>
<dbReference type="eggNOG" id="ENOG502QXI0">
    <property type="taxonomic scope" value="Eukaryota"/>
</dbReference>
<dbReference type="Pfam" id="PF14476">
    <property type="entry name" value="Chloroplast_duf"/>
    <property type="match status" value="1"/>
</dbReference>
<gene>
    <name evidence="1" type="ORF">AMTR_s00044p00128270</name>
</gene>
<dbReference type="InterPro" id="IPR027949">
    <property type="entry name" value="Chloroplast_duf"/>
</dbReference>
<dbReference type="OMA" id="DVEQREN"/>
<dbReference type="PANTHER" id="PTHR33358:SF12">
    <property type="entry name" value="F-BOX PROTEIN WITH A DOMAIN PROTEIN"/>
    <property type="match status" value="1"/>
</dbReference>
<evidence type="ECO:0000313" key="2">
    <source>
        <dbReference type="Proteomes" id="UP000017836"/>
    </source>
</evidence>
<accession>U5D3Y2</accession>
<name>U5D3Y2_AMBTC</name>
<keyword evidence="2" id="KW-1185">Reference proteome</keyword>
<evidence type="ECO:0008006" key="3">
    <source>
        <dbReference type="Google" id="ProtNLM"/>
    </source>
</evidence>
<sequence length="203" mass="21894">MAQVLAIDEAYPLPLLPGMLEKFPSEVKPAMWWPKRAATAAPSRTEEDNGWSAEKEREMAEVARVVKERDTAEYVRLSKLVLNCNRVMAVAGPILMGAATVGSALGGSATVVGVVAGALACIVNSFSHGGQVGMVFEMYRNNAGFYRLLDESLSSSLGKPPAEREHADLVETRVALQLGRSISSLRNLPTSSKDPKEFGSRLF</sequence>
<dbReference type="EMBL" id="KI392384">
    <property type="protein sequence ID" value="ERN17144.1"/>
    <property type="molecule type" value="Genomic_DNA"/>
</dbReference>
<reference evidence="2" key="1">
    <citation type="journal article" date="2013" name="Science">
        <title>The Amborella genome and the evolution of flowering plants.</title>
        <authorList>
            <consortium name="Amborella Genome Project"/>
        </authorList>
    </citation>
    <scope>NUCLEOTIDE SEQUENCE [LARGE SCALE GENOMIC DNA]</scope>
</reference>
<proteinExistence type="predicted"/>
<dbReference type="PANTHER" id="PTHR33358">
    <property type="entry name" value="F-BOX PROTEIN WITH A DOMAIN PROTEIN"/>
    <property type="match status" value="1"/>
</dbReference>
<dbReference type="Proteomes" id="UP000017836">
    <property type="component" value="Unassembled WGS sequence"/>
</dbReference>
<evidence type="ECO:0000313" key="1">
    <source>
        <dbReference type="EMBL" id="ERN17144.1"/>
    </source>
</evidence>
<dbReference type="AlphaFoldDB" id="U5D3Y2"/>
<dbReference type="Gramene" id="ERN17144">
    <property type="protein sequence ID" value="ERN17144"/>
    <property type="gene ID" value="AMTR_s00044p00128270"/>
</dbReference>
<dbReference type="HOGENOM" id="CLU_027757_1_0_1"/>
<organism evidence="1 2">
    <name type="scientific">Amborella trichopoda</name>
    <dbReference type="NCBI Taxonomy" id="13333"/>
    <lineage>
        <taxon>Eukaryota</taxon>
        <taxon>Viridiplantae</taxon>
        <taxon>Streptophyta</taxon>
        <taxon>Embryophyta</taxon>
        <taxon>Tracheophyta</taxon>
        <taxon>Spermatophyta</taxon>
        <taxon>Magnoliopsida</taxon>
        <taxon>Amborellales</taxon>
        <taxon>Amborellaceae</taxon>
        <taxon>Amborella</taxon>
    </lineage>
</organism>